<dbReference type="PANTHER" id="PTHR22835">
    <property type="entry name" value="ZINC FINGER FYVE DOMAIN CONTAINING PROTEIN"/>
    <property type="match status" value="1"/>
</dbReference>
<dbReference type="InterPro" id="IPR036514">
    <property type="entry name" value="SGNH_hydro_sf"/>
</dbReference>
<dbReference type="STRING" id="63057.A0A2P5ET65"/>
<keyword evidence="4" id="KW-1185">Reference proteome</keyword>
<sequence length="310" mass="34385">MSATSVVGALLIQGASRSQPYLTLGTQNSDIGGFVAGFGLDFGPPHGRESLGIGYLSPYLESLEPNFTHGANFAVSGSSTLPRLLPFSLSLQLLQFLRFRARSIDQLSKGYKNVLGEEEFVNALYTIDTGQNDLSTSFFSFPCDQVIQNIPSFIFEIKDAIQVMAIGLLASESGYIELDRYGCIKHLNEAAKAFNHQLRLLCIQLRSELKNAVIVYVDIYGIKYHFIANTPYYGFKNPFLACCGLGGPPYNYNPNITCGQAGFNVCEKGSKFISWDGVHYTEAANQFFAYKILSFKYSRPPIKFDYFCNT</sequence>
<reference evidence="4" key="1">
    <citation type="submission" date="2016-06" db="EMBL/GenBank/DDBJ databases">
        <title>Parallel loss of symbiosis genes in relatives of nitrogen-fixing non-legume Parasponia.</title>
        <authorList>
            <person name="Van Velzen R."/>
            <person name="Holmer R."/>
            <person name="Bu F."/>
            <person name="Rutten L."/>
            <person name="Van Zeijl A."/>
            <person name="Liu W."/>
            <person name="Santuari L."/>
            <person name="Cao Q."/>
            <person name="Sharma T."/>
            <person name="Shen D."/>
            <person name="Roswanjaya Y."/>
            <person name="Wardhani T."/>
            <person name="Kalhor M.S."/>
            <person name="Jansen J."/>
            <person name="Van den Hoogen J."/>
            <person name="Gungor B."/>
            <person name="Hartog M."/>
            <person name="Hontelez J."/>
            <person name="Verver J."/>
            <person name="Yang W.-C."/>
            <person name="Schijlen E."/>
            <person name="Repin R."/>
            <person name="Schilthuizen M."/>
            <person name="Schranz E."/>
            <person name="Heidstra R."/>
            <person name="Miyata K."/>
            <person name="Fedorova E."/>
            <person name="Kohlen W."/>
            <person name="Bisseling T."/>
            <person name="Smit S."/>
            <person name="Geurts R."/>
        </authorList>
    </citation>
    <scope>NUCLEOTIDE SEQUENCE [LARGE SCALE GENOMIC DNA]</scope>
    <source>
        <strain evidence="4">cv. RG33-2</strain>
    </source>
</reference>
<dbReference type="AlphaFoldDB" id="A0A2P5ET65"/>
<name>A0A2P5ET65_TREOI</name>
<dbReference type="Pfam" id="PF00657">
    <property type="entry name" value="Lipase_GDSL"/>
    <property type="match status" value="1"/>
</dbReference>
<proteinExistence type="inferred from homology"/>
<organism evidence="3 4">
    <name type="scientific">Trema orientale</name>
    <name type="common">Charcoal tree</name>
    <name type="synonym">Celtis orientalis</name>
    <dbReference type="NCBI Taxonomy" id="63057"/>
    <lineage>
        <taxon>Eukaryota</taxon>
        <taxon>Viridiplantae</taxon>
        <taxon>Streptophyta</taxon>
        <taxon>Embryophyta</taxon>
        <taxon>Tracheophyta</taxon>
        <taxon>Spermatophyta</taxon>
        <taxon>Magnoliopsida</taxon>
        <taxon>eudicotyledons</taxon>
        <taxon>Gunneridae</taxon>
        <taxon>Pentapetalae</taxon>
        <taxon>rosids</taxon>
        <taxon>fabids</taxon>
        <taxon>Rosales</taxon>
        <taxon>Cannabaceae</taxon>
        <taxon>Trema</taxon>
    </lineage>
</organism>
<evidence type="ECO:0000313" key="3">
    <source>
        <dbReference type="EMBL" id="PON88734.1"/>
    </source>
</evidence>
<dbReference type="PANTHER" id="PTHR22835:SF158">
    <property type="entry name" value="GDSL ESTERASE_LIPASE LIP-4-LIKE ISOFORM X1"/>
    <property type="match status" value="1"/>
</dbReference>
<dbReference type="Gene3D" id="3.40.50.1110">
    <property type="entry name" value="SGNH hydrolase"/>
    <property type="match status" value="1"/>
</dbReference>
<keyword evidence="2" id="KW-0325">Glycoprotein</keyword>
<protein>
    <submittedName>
        <fullName evidence="3">Lipase</fullName>
    </submittedName>
</protein>
<dbReference type="Proteomes" id="UP000237000">
    <property type="component" value="Unassembled WGS sequence"/>
</dbReference>
<dbReference type="OrthoDB" id="655468at2759"/>
<evidence type="ECO:0000313" key="4">
    <source>
        <dbReference type="Proteomes" id="UP000237000"/>
    </source>
</evidence>
<dbReference type="EMBL" id="JXTC01000102">
    <property type="protein sequence ID" value="PON88734.1"/>
    <property type="molecule type" value="Genomic_DNA"/>
</dbReference>
<dbReference type="InterPro" id="IPR001087">
    <property type="entry name" value="GDSL"/>
</dbReference>
<evidence type="ECO:0000256" key="2">
    <source>
        <dbReference type="ARBA" id="ARBA00023180"/>
    </source>
</evidence>
<dbReference type="GO" id="GO:0016788">
    <property type="term" value="F:hydrolase activity, acting on ester bonds"/>
    <property type="evidence" value="ECO:0007669"/>
    <property type="project" value="InterPro"/>
</dbReference>
<gene>
    <name evidence="3" type="ORF">TorRG33x02_154400</name>
</gene>
<evidence type="ECO:0000256" key="1">
    <source>
        <dbReference type="ARBA" id="ARBA00008668"/>
    </source>
</evidence>
<dbReference type="SUPFAM" id="SSF52266">
    <property type="entry name" value="SGNH hydrolase"/>
    <property type="match status" value="1"/>
</dbReference>
<comment type="caution">
    <text evidence="3">The sequence shown here is derived from an EMBL/GenBank/DDBJ whole genome shotgun (WGS) entry which is preliminary data.</text>
</comment>
<dbReference type="InParanoid" id="A0A2P5ET65"/>
<comment type="similarity">
    <text evidence="1">Belongs to the 'GDSL' lipolytic enzyme family.</text>
</comment>
<accession>A0A2P5ET65</accession>